<name>A0A9D4UXA9_ADICA</name>
<protein>
    <recommendedName>
        <fullName evidence="3">DUF4371 domain-containing protein</fullName>
    </recommendedName>
</protein>
<feature type="non-terminal residue" evidence="1">
    <location>
        <position position="162"/>
    </location>
</feature>
<dbReference type="PANTHER" id="PTHR46880">
    <property type="entry name" value="RAS-ASSOCIATING DOMAIN-CONTAINING PROTEIN"/>
    <property type="match status" value="1"/>
</dbReference>
<dbReference type="AlphaFoldDB" id="A0A9D4UXA9"/>
<keyword evidence="2" id="KW-1185">Reference proteome</keyword>
<evidence type="ECO:0000313" key="1">
    <source>
        <dbReference type="EMBL" id="KAI5075900.1"/>
    </source>
</evidence>
<gene>
    <name evidence="1" type="ORF">GOP47_0009976</name>
</gene>
<dbReference type="EMBL" id="JABFUD020000009">
    <property type="protein sequence ID" value="KAI5075900.1"/>
    <property type="molecule type" value="Genomic_DNA"/>
</dbReference>
<evidence type="ECO:0008006" key="3">
    <source>
        <dbReference type="Google" id="ProtNLM"/>
    </source>
</evidence>
<evidence type="ECO:0000313" key="2">
    <source>
        <dbReference type="Proteomes" id="UP000886520"/>
    </source>
</evidence>
<accession>A0A9D4UXA9</accession>
<proteinExistence type="predicted"/>
<sequence>MQKGLKTMHATQEDSLLNLFKAAYFIGRNNLSILLYPSLLALIKDLDVKSMTSLYNDDKACSEMLQCIANSIMHESLEKVRESPWFGVVVDESTDISIHHHLVMYLSYLEDGSMPCNAFYGIIHTNDSTAKGIFDTIMLELEKSNLDLSKLIAFGSDGCNTM</sequence>
<organism evidence="1 2">
    <name type="scientific">Adiantum capillus-veneris</name>
    <name type="common">Maidenhair fern</name>
    <dbReference type="NCBI Taxonomy" id="13818"/>
    <lineage>
        <taxon>Eukaryota</taxon>
        <taxon>Viridiplantae</taxon>
        <taxon>Streptophyta</taxon>
        <taxon>Embryophyta</taxon>
        <taxon>Tracheophyta</taxon>
        <taxon>Polypodiopsida</taxon>
        <taxon>Polypodiidae</taxon>
        <taxon>Polypodiales</taxon>
        <taxon>Pteridineae</taxon>
        <taxon>Pteridaceae</taxon>
        <taxon>Vittarioideae</taxon>
        <taxon>Adiantum</taxon>
    </lineage>
</organism>
<dbReference type="OrthoDB" id="6621980at2759"/>
<comment type="caution">
    <text evidence="1">The sequence shown here is derived from an EMBL/GenBank/DDBJ whole genome shotgun (WGS) entry which is preliminary data.</text>
</comment>
<dbReference type="PANTHER" id="PTHR46880:SF5">
    <property type="entry name" value="DUF4371 DOMAIN-CONTAINING PROTEIN"/>
    <property type="match status" value="1"/>
</dbReference>
<reference evidence="1" key="1">
    <citation type="submission" date="2021-01" db="EMBL/GenBank/DDBJ databases">
        <title>Adiantum capillus-veneris genome.</title>
        <authorList>
            <person name="Fang Y."/>
            <person name="Liao Q."/>
        </authorList>
    </citation>
    <scope>NUCLEOTIDE SEQUENCE</scope>
    <source>
        <strain evidence="1">H3</strain>
        <tissue evidence="1">Leaf</tissue>
    </source>
</reference>
<dbReference type="Proteomes" id="UP000886520">
    <property type="component" value="Chromosome 9"/>
</dbReference>